<keyword evidence="2" id="KW-0238">DNA-binding</keyword>
<dbReference type="Proteomes" id="UP000282076">
    <property type="component" value="Unassembled WGS sequence"/>
</dbReference>
<name>A0A494X9K4_9BACL</name>
<feature type="domain" description="HTH araC/xylS-type" evidence="4">
    <location>
        <begin position="216"/>
        <end position="314"/>
    </location>
</feature>
<accession>A0A494X9K4</accession>
<evidence type="ECO:0000256" key="2">
    <source>
        <dbReference type="ARBA" id="ARBA00023125"/>
    </source>
</evidence>
<dbReference type="SUPFAM" id="SSF46689">
    <property type="entry name" value="Homeodomain-like"/>
    <property type="match status" value="2"/>
</dbReference>
<dbReference type="InterPro" id="IPR018060">
    <property type="entry name" value="HTH_AraC"/>
</dbReference>
<sequence length="322" mass="37987">MMMRMPEEQLMGEHMIKKIDFMNLAPYVRYIHEHIPEPGSFYKLPPRVIYDYEVIYVTRGGCLYNIEGVEYLLRPGDIHFMRPHVRHHCYDPDGNTFYYYALHFDLAYMGEPFDFDPVVYTDVDYPNLDHVPVDEKLVDRPVFELAEIDFPYVIHSHESHVYLPLFREMLNVFQSKPYGYHLIMRSLMLRILHQMVKDMSTEEGVKKSHPQGEKATEAIQYMYSHLHEAIDINDIAQSLYLSPNYFRTLFKQATGKSPLEYLTTLRLEKAKSLMAENKYTINEISGLVGYQDRHHFSKVFKKIEGLSPKNYLNSLPHLEADD</sequence>
<dbReference type="SMART" id="SM00342">
    <property type="entry name" value="HTH_ARAC"/>
    <property type="match status" value="1"/>
</dbReference>
<evidence type="ECO:0000256" key="3">
    <source>
        <dbReference type="ARBA" id="ARBA00023163"/>
    </source>
</evidence>
<dbReference type="Pfam" id="PF12833">
    <property type="entry name" value="HTH_18"/>
    <property type="match status" value="1"/>
</dbReference>
<dbReference type="InterPro" id="IPR009057">
    <property type="entry name" value="Homeodomain-like_sf"/>
</dbReference>
<evidence type="ECO:0000313" key="5">
    <source>
        <dbReference type="EMBL" id="RKP44789.1"/>
    </source>
</evidence>
<dbReference type="PANTHER" id="PTHR43280">
    <property type="entry name" value="ARAC-FAMILY TRANSCRIPTIONAL REGULATOR"/>
    <property type="match status" value="1"/>
</dbReference>
<evidence type="ECO:0000259" key="4">
    <source>
        <dbReference type="PROSITE" id="PS01124"/>
    </source>
</evidence>
<comment type="caution">
    <text evidence="5">The sequence shown here is derived from an EMBL/GenBank/DDBJ whole genome shotgun (WGS) entry which is preliminary data.</text>
</comment>
<dbReference type="AlphaFoldDB" id="A0A494X9K4"/>
<dbReference type="GO" id="GO:0003700">
    <property type="term" value="F:DNA-binding transcription factor activity"/>
    <property type="evidence" value="ECO:0007669"/>
    <property type="project" value="InterPro"/>
</dbReference>
<dbReference type="InterPro" id="IPR003313">
    <property type="entry name" value="AraC-bd"/>
</dbReference>
<keyword evidence="1" id="KW-0805">Transcription regulation</keyword>
<dbReference type="Gene3D" id="1.10.10.60">
    <property type="entry name" value="Homeodomain-like"/>
    <property type="match status" value="2"/>
</dbReference>
<dbReference type="SUPFAM" id="SSF51215">
    <property type="entry name" value="Regulatory protein AraC"/>
    <property type="match status" value="1"/>
</dbReference>
<dbReference type="PANTHER" id="PTHR43280:SF2">
    <property type="entry name" value="HTH-TYPE TRANSCRIPTIONAL REGULATOR EXSA"/>
    <property type="match status" value="1"/>
</dbReference>
<dbReference type="PROSITE" id="PS01124">
    <property type="entry name" value="HTH_ARAC_FAMILY_2"/>
    <property type="match status" value="1"/>
</dbReference>
<organism evidence="5 6">
    <name type="scientific">Cohnella endophytica</name>
    <dbReference type="NCBI Taxonomy" id="2419778"/>
    <lineage>
        <taxon>Bacteria</taxon>
        <taxon>Bacillati</taxon>
        <taxon>Bacillota</taxon>
        <taxon>Bacilli</taxon>
        <taxon>Bacillales</taxon>
        <taxon>Paenibacillaceae</taxon>
        <taxon>Cohnella</taxon>
    </lineage>
</organism>
<keyword evidence="3" id="KW-0804">Transcription</keyword>
<dbReference type="Pfam" id="PF02311">
    <property type="entry name" value="AraC_binding"/>
    <property type="match status" value="1"/>
</dbReference>
<dbReference type="EMBL" id="RBZM01000017">
    <property type="protein sequence ID" value="RKP44789.1"/>
    <property type="molecule type" value="Genomic_DNA"/>
</dbReference>
<proteinExistence type="predicted"/>
<reference evidence="5 6" key="1">
    <citation type="submission" date="2018-10" db="EMBL/GenBank/DDBJ databases">
        <title>Cohnella sp. M2MS4P-1, whole genome shotgun sequence.</title>
        <authorList>
            <person name="Tuo L."/>
        </authorList>
    </citation>
    <scope>NUCLEOTIDE SEQUENCE [LARGE SCALE GENOMIC DNA]</scope>
    <source>
        <strain evidence="5 6">M2MS4P-1</strain>
    </source>
</reference>
<dbReference type="InterPro" id="IPR037923">
    <property type="entry name" value="HTH-like"/>
</dbReference>
<keyword evidence="6" id="KW-1185">Reference proteome</keyword>
<gene>
    <name evidence="5" type="ORF">D7Z26_26345</name>
</gene>
<evidence type="ECO:0000256" key="1">
    <source>
        <dbReference type="ARBA" id="ARBA00023015"/>
    </source>
</evidence>
<dbReference type="InterPro" id="IPR014710">
    <property type="entry name" value="RmlC-like_jellyroll"/>
</dbReference>
<dbReference type="GO" id="GO:0043565">
    <property type="term" value="F:sequence-specific DNA binding"/>
    <property type="evidence" value="ECO:0007669"/>
    <property type="project" value="InterPro"/>
</dbReference>
<dbReference type="CDD" id="cd02208">
    <property type="entry name" value="cupin_RmlC-like"/>
    <property type="match status" value="1"/>
</dbReference>
<protein>
    <submittedName>
        <fullName evidence="5">AraC family transcriptional regulator</fullName>
    </submittedName>
</protein>
<dbReference type="Gene3D" id="2.60.120.10">
    <property type="entry name" value="Jelly Rolls"/>
    <property type="match status" value="1"/>
</dbReference>
<evidence type="ECO:0000313" key="6">
    <source>
        <dbReference type="Proteomes" id="UP000282076"/>
    </source>
</evidence>